<comment type="caution">
    <text evidence="2">The sequence shown here is derived from an EMBL/GenBank/DDBJ whole genome shotgun (WGS) entry which is preliminary data.</text>
</comment>
<sequence>MRNKALFGVLFILTTVKLSINCSLITTPLVKNTIISGTVHNGEIANYYFDPSNPLNPLLHDKSTPKAFNLYLTLSICTLPASTKQLKPLDLYISQTDSTPGPDTIQVDKSDLKFKKEVGLEYVRLVVEGITPSTKNLYLSVHAPKLESSSSEENFWQYELSASVTGFMENQSSTTVILHDTDHNTAAFSAIQSSKKQTVLKAYVLPENETSTWMPLCMLSKKSLKSFHVKRDVAQEVVRFHVDNLEVNSKYRIFYTEESTGHTQYRRITNSVSFGTAQAESNCRVIQPTKFCTDVNYSVPSPNNITDQKVLTERYDAFANERYQSFEDALKRFDCSTVYSPLRTCDDCRKAYKTWICAITIPRCATGTPPGGEAPGLQFRNDNPTYSVGPFTLNDTNAFMEYLPCLDLCWDVVRSCPAFFQFSCPSKDPSNVDYGVTPNCNTLSILPPSQGFNLSVSPLYLLGLLLTYIVTYRQWF</sequence>
<organism evidence="2 3">
    <name type="scientific">Basidiobolus ranarum</name>
    <dbReference type="NCBI Taxonomy" id="34480"/>
    <lineage>
        <taxon>Eukaryota</taxon>
        <taxon>Fungi</taxon>
        <taxon>Fungi incertae sedis</taxon>
        <taxon>Zoopagomycota</taxon>
        <taxon>Entomophthoromycotina</taxon>
        <taxon>Basidiobolomycetes</taxon>
        <taxon>Basidiobolales</taxon>
        <taxon>Basidiobolaceae</taxon>
        <taxon>Basidiobolus</taxon>
    </lineage>
</organism>
<keyword evidence="3" id="KW-1185">Reference proteome</keyword>
<dbReference type="Gene3D" id="1.10.2000.10">
    <property type="entry name" value="Frizzled cysteine-rich domain"/>
    <property type="match status" value="1"/>
</dbReference>
<accession>A0ABR2WB94</accession>
<dbReference type="EMBL" id="JASJQH010006883">
    <property type="protein sequence ID" value="KAK9729292.1"/>
    <property type="molecule type" value="Genomic_DNA"/>
</dbReference>
<dbReference type="PANTHER" id="PTHR39142">
    <property type="entry name" value="MID1P"/>
    <property type="match status" value="1"/>
</dbReference>
<reference evidence="2 3" key="1">
    <citation type="submission" date="2023-04" db="EMBL/GenBank/DDBJ databases">
        <title>Genome of Basidiobolus ranarum AG-B5.</title>
        <authorList>
            <person name="Stajich J.E."/>
            <person name="Carter-House D."/>
            <person name="Gryganskyi A."/>
        </authorList>
    </citation>
    <scope>NUCLEOTIDE SEQUENCE [LARGE SCALE GENOMIC DNA]</scope>
    <source>
        <strain evidence="2 3">AG-B5</strain>
    </source>
</reference>
<dbReference type="InterPro" id="IPR036790">
    <property type="entry name" value="Frizzled_dom_sf"/>
</dbReference>
<keyword evidence="1" id="KW-0732">Signal</keyword>
<name>A0ABR2WB94_9FUNG</name>
<evidence type="ECO:0000313" key="3">
    <source>
        <dbReference type="Proteomes" id="UP001479436"/>
    </source>
</evidence>
<feature type="chain" id="PRO_5047404107" evidence="1">
    <location>
        <begin position="20"/>
        <end position="476"/>
    </location>
</feature>
<dbReference type="PANTHER" id="PTHR39142:SF1">
    <property type="entry name" value="AEL197CP"/>
    <property type="match status" value="1"/>
</dbReference>
<dbReference type="Pfam" id="PF12929">
    <property type="entry name" value="Mid1"/>
    <property type="match status" value="1"/>
</dbReference>
<feature type="signal peptide" evidence="1">
    <location>
        <begin position="1"/>
        <end position="19"/>
    </location>
</feature>
<protein>
    <submittedName>
        <fullName evidence="2">Centractin- actin- protein of the dynactin complex</fullName>
    </submittedName>
</protein>
<dbReference type="Proteomes" id="UP001479436">
    <property type="component" value="Unassembled WGS sequence"/>
</dbReference>
<dbReference type="InterPro" id="IPR024338">
    <property type="entry name" value="MID1/Yam8"/>
</dbReference>
<gene>
    <name evidence="2" type="primary">ARP1_1</name>
    <name evidence="2" type="ORF">K7432_000440</name>
</gene>
<proteinExistence type="predicted"/>
<evidence type="ECO:0000256" key="1">
    <source>
        <dbReference type="SAM" id="SignalP"/>
    </source>
</evidence>
<evidence type="ECO:0000313" key="2">
    <source>
        <dbReference type="EMBL" id="KAK9729292.1"/>
    </source>
</evidence>